<proteinExistence type="predicted"/>
<keyword evidence="2" id="KW-1185">Reference proteome</keyword>
<dbReference type="EMBL" id="CAJVQA010010385">
    <property type="protein sequence ID" value="CAG8696243.1"/>
    <property type="molecule type" value="Genomic_DNA"/>
</dbReference>
<evidence type="ECO:0000313" key="2">
    <source>
        <dbReference type="Proteomes" id="UP000789759"/>
    </source>
</evidence>
<reference evidence="1" key="1">
    <citation type="submission" date="2021-06" db="EMBL/GenBank/DDBJ databases">
        <authorList>
            <person name="Kallberg Y."/>
            <person name="Tangrot J."/>
            <person name="Rosling A."/>
        </authorList>
    </citation>
    <scope>NUCLEOTIDE SEQUENCE</scope>
    <source>
        <strain evidence="1">FL966</strain>
    </source>
</reference>
<sequence length="44" mass="5082">MKVAFSEVNLGYYQKILVTSCNQHFGRWPKLSLEKAYEPAYAEA</sequence>
<evidence type="ECO:0000313" key="1">
    <source>
        <dbReference type="EMBL" id="CAG8696243.1"/>
    </source>
</evidence>
<protein>
    <submittedName>
        <fullName evidence="1">3574_t:CDS:1</fullName>
    </submittedName>
</protein>
<gene>
    <name evidence="1" type="ORF">CPELLU_LOCUS11577</name>
</gene>
<dbReference type="Proteomes" id="UP000789759">
    <property type="component" value="Unassembled WGS sequence"/>
</dbReference>
<accession>A0A9N9EVG9</accession>
<comment type="caution">
    <text evidence="1">The sequence shown here is derived from an EMBL/GenBank/DDBJ whole genome shotgun (WGS) entry which is preliminary data.</text>
</comment>
<dbReference type="AlphaFoldDB" id="A0A9N9EVG9"/>
<organism evidence="1 2">
    <name type="scientific">Cetraspora pellucida</name>
    <dbReference type="NCBI Taxonomy" id="1433469"/>
    <lineage>
        <taxon>Eukaryota</taxon>
        <taxon>Fungi</taxon>
        <taxon>Fungi incertae sedis</taxon>
        <taxon>Mucoromycota</taxon>
        <taxon>Glomeromycotina</taxon>
        <taxon>Glomeromycetes</taxon>
        <taxon>Diversisporales</taxon>
        <taxon>Gigasporaceae</taxon>
        <taxon>Cetraspora</taxon>
    </lineage>
</organism>
<name>A0A9N9EVG9_9GLOM</name>